<dbReference type="InterPro" id="IPR016181">
    <property type="entry name" value="Acyl_CoA_acyltransferase"/>
</dbReference>
<keyword evidence="1" id="KW-0808">Transferase</keyword>
<dbReference type="PANTHER" id="PTHR10545">
    <property type="entry name" value="DIAMINE N-ACETYLTRANSFERASE"/>
    <property type="match status" value="1"/>
</dbReference>
<evidence type="ECO:0000256" key="1">
    <source>
        <dbReference type="ARBA" id="ARBA00022679"/>
    </source>
</evidence>
<dbReference type="PANTHER" id="PTHR10545:SF29">
    <property type="entry name" value="GH14572P-RELATED"/>
    <property type="match status" value="1"/>
</dbReference>
<organism evidence="4 5">
    <name type="scientific">Prunus armeniaca</name>
    <name type="common">Apricot</name>
    <name type="synonym">Armeniaca vulgaris</name>
    <dbReference type="NCBI Taxonomy" id="36596"/>
    <lineage>
        <taxon>Eukaryota</taxon>
        <taxon>Viridiplantae</taxon>
        <taxon>Streptophyta</taxon>
        <taxon>Embryophyta</taxon>
        <taxon>Tracheophyta</taxon>
        <taxon>Spermatophyta</taxon>
        <taxon>Magnoliopsida</taxon>
        <taxon>eudicotyledons</taxon>
        <taxon>Gunneridae</taxon>
        <taxon>Pentapetalae</taxon>
        <taxon>rosids</taxon>
        <taxon>fabids</taxon>
        <taxon>Rosales</taxon>
        <taxon>Rosaceae</taxon>
        <taxon>Amygdaloideae</taxon>
        <taxon>Amygdaleae</taxon>
        <taxon>Prunus</taxon>
    </lineage>
</organism>
<gene>
    <name evidence="4" type="ORF">ORAREDHAP_LOCUS16240</name>
</gene>
<dbReference type="AlphaFoldDB" id="A0A6J5WHB8"/>
<dbReference type="CDD" id="cd04301">
    <property type="entry name" value="NAT_SF"/>
    <property type="match status" value="1"/>
</dbReference>
<dbReference type="Pfam" id="PF00583">
    <property type="entry name" value="Acetyltransf_1"/>
    <property type="match status" value="1"/>
</dbReference>
<dbReference type="Gene3D" id="3.40.630.30">
    <property type="match status" value="1"/>
</dbReference>
<dbReference type="EMBL" id="CAEKKB010000002">
    <property type="protein sequence ID" value="CAB4300919.1"/>
    <property type="molecule type" value="Genomic_DNA"/>
</dbReference>
<dbReference type="GO" id="GO:0008080">
    <property type="term" value="F:N-acetyltransferase activity"/>
    <property type="evidence" value="ECO:0007669"/>
    <property type="project" value="UniProtKB-ARBA"/>
</dbReference>
<evidence type="ECO:0000256" key="2">
    <source>
        <dbReference type="ARBA" id="ARBA00023315"/>
    </source>
</evidence>
<accession>A0A6J5WHB8</accession>
<dbReference type="Proteomes" id="UP000507245">
    <property type="component" value="Unassembled WGS sequence"/>
</dbReference>
<evidence type="ECO:0000259" key="3">
    <source>
        <dbReference type="PROSITE" id="PS51186"/>
    </source>
</evidence>
<reference evidence="5" key="1">
    <citation type="journal article" date="2020" name="Genome Biol.">
        <title>Gamete binning: chromosome-level and haplotype-resolved genome assembly enabled by high-throughput single-cell sequencing of gamete genomes.</title>
        <authorList>
            <person name="Campoy J.A."/>
            <person name="Sun H."/>
            <person name="Goel M."/>
            <person name="Jiao W.-B."/>
            <person name="Folz-Donahue K."/>
            <person name="Wang N."/>
            <person name="Rubio M."/>
            <person name="Liu C."/>
            <person name="Kukat C."/>
            <person name="Ruiz D."/>
            <person name="Huettel B."/>
            <person name="Schneeberger K."/>
        </authorList>
    </citation>
    <scope>NUCLEOTIDE SEQUENCE [LARGE SCALE GENOMIC DNA]</scope>
    <source>
        <strain evidence="5">cv. Rojo Pasion</strain>
    </source>
</reference>
<protein>
    <recommendedName>
        <fullName evidence="3">N-acetyltransferase domain-containing protein</fullName>
    </recommendedName>
</protein>
<proteinExistence type="predicted"/>
<dbReference type="SUPFAM" id="SSF55729">
    <property type="entry name" value="Acyl-CoA N-acyltransferases (Nat)"/>
    <property type="match status" value="1"/>
</dbReference>
<evidence type="ECO:0000313" key="4">
    <source>
        <dbReference type="EMBL" id="CAB4300919.1"/>
    </source>
</evidence>
<keyword evidence="2" id="KW-0012">Acyltransferase</keyword>
<name>A0A6J5WHB8_PRUAR</name>
<feature type="domain" description="N-acetyltransferase" evidence="3">
    <location>
        <begin position="1"/>
        <end position="94"/>
    </location>
</feature>
<dbReference type="InterPro" id="IPR051016">
    <property type="entry name" value="Diverse_Substrate_AcTransf"/>
</dbReference>
<dbReference type="InterPro" id="IPR000182">
    <property type="entry name" value="GNAT_dom"/>
</dbReference>
<sequence>MGYFFLPSAELANPGFYIEDLFVRQCYRRKGLGKMLLSSVAKQAVKVGYGKLDWLVLDWNVNAIRFYEEMGAKMLREWRICRLTGDALSAYANA</sequence>
<keyword evidence="5" id="KW-1185">Reference proteome</keyword>
<dbReference type="PROSITE" id="PS51186">
    <property type="entry name" value="GNAT"/>
    <property type="match status" value="1"/>
</dbReference>
<dbReference type="OrthoDB" id="7305308at2759"/>
<evidence type="ECO:0000313" key="5">
    <source>
        <dbReference type="Proteomes" id="UP000507245"/>
    </source>
</evidence>